<proteinExistence type="predicted"/>
<organism evidence="1">
    <name type="scientific">Arundo donax</name>
    <name type="common">Giant reed</name>
    <name type="synonym">Donax arundinaceus</name>
    <dbReference type="NCBI Taxonomy" id="35708"/>
    <lineage>
        <taxon>Eukaryota</taxon>
        <taxon>Viridiplantae</taxon>
        <taxon>Streptophyta</taxon>
        <taxon>Embryophyta</taxon>
        <taxon>Tracheophyta</taxon>
        <taxon>Spermatophyta</taxon>
        <taxon>Magnoliopsida</taxon>
        <taxon>Liliopsida</taxon>
        <taxon>Poales</taxon>
        <taxon>Poaceae</taxon>
        <taxon>PACMAD clade</taxon>
        <taxon>Arundinoideae</taxon>
        <taxon>Arundineae</taxon>
        <taxon>Arundo</taxon>
    </lineage>
</organism>
<name>A0A0A9C544_ARUDO</name>
<accession>A0A0A9C544</accession>
<dbReference type="EMBL" id="GBRH01226456">
    <property type="protein sequence ID" value="JAD71439.1"/>
    <property type="molecule type" value="Transcribed_RNA"/>
</dbReference>
<evidence type="ECO:0000313" key="1">
    <source>
        <dbReference type="EMBL" id="JAD71439.1"/>
    </source>
</evidence>
<reference evidence="1" key="1">
    <citation type="submission" date="2014-09" db="EMBL/GenBank/DDBJ databases">
        <authorList>
            <person name="Magalhaes I.L.F."/>
            <person name="Oliveira U."/>
            <person name="Santos F.R."/>
            <person name="Vidigal T.H.D.A."/>
            <person name="Brescovit A.D."/>
            <person name="Santos A.J."/>
        </authorList>
    </citation>
    <scope>NUCLEOTIDE SEQUENCE</scope>
    <source>
        <tissue evidence="1">Shoot tissue taken approximately 20 cm above the soil surface</tissue>
    </source>
</reference>
<dbReference type="AlphaFoldDB" id="A0A0A9C544"/>
<sequence length="22" mass="2185">MGDASCSVPCPFAANGFVHACT</sequence>
<reference evidence="1" key="2">
    <citation type="journal article" date="2015" name="Data Brief">
        <title>Shoot transcriptome of the giant reed, Arundo donax.</title>
        <authorList>
            <person name="Barrero R.A."/>
            <person name="Guerrero F.D."/>
            <person name="Moolhuijzen P."/>
            <person name="Goolsby J.A."/>
            <person name="Tidwell J."/>
            <person name="Bellgard S.E."/>
            <person name="Bellgard M.I."/>
        </authorList>
    </citation>
    <scope>NUCLEOTIDE SEQUENCE</scope>
    <source>
        <tissue evidence="1">Shoot tissue taken approximately 20 cm above the soil surface</tissue>
    </source>
</reference>
<protein>
    <submittedName>
        <fullName evidence="1">Uncharacterized protein</fullName>
    </submittedName>
</protein>